<dbReference type="RefSeq" id="WP_188160136.1">
    <property type="nucleotide sequence ID" value="NZ_BMGH01000001.1"/>
</dbReference>
<name>A0A8J2V454_9PROT</name>
<sequence>MKYLLALYDDEKQWMSLSEEEMGEVFAAYGAYSEALEEAGAFVSGEPLEPTHIGQRFRTKDGRLVVQDGPFSDTKEQLGGYYLIEAPDLDAALDWAAKCPCASYGVVEVRPVWEM</sequence>
<protein>
    <recommendedName>
        <fullName evidence="2">YCII-related domain-containing protein</fullName>
    </recommendedName>
</protein>
<evidence type="ECO:0000313" key="4">
    <source>
        <dbReference type="Proteomes" id="UP000613582"/>
    </source>
</evidence>
<dbReference type="AlphaFoldDB" id="A0A8J2V454"/>
<organism evidence="3 4">
    <name type="scientific">Aquisalinus flavus</name>
    <dbReference type="NCBI Taxonomy" id="1526572"/>
    <lineage>
        <taxon>Bacteria</taxon>
        <taxon>Pseudomonadati</taxon>
        <taxon>Pseudomonadota</taxon>
        <taxon>Alphaproteobacteria</taxon>
        <taxon>Parvularculales</taxon>
        <taxon>Parvularculaceae</taxon>
        <taxon>Aquisalinus</taxon>
    </lineage>
</organism>
<evidence type="ECO:0000259" key="2">
    <source>
        <dbReference type="Pfam" id="PF03795"/>
    </source>
</evidence>
<dbReference type="Gene3D" id="3.30.70.1060">
    <property type="entry name" value="Dimeric alpha+beta barrel"/>
    <property type="match status" value="1"/>
</dbReference>
<dbReference type="InterPro" id="IPR005545">
    <property type="entry name" value="YCII"/>
</dbReference>
<dbReference type="PANTHER" id="PTHR35174">
    <property type="entry name" value="BLL7171 PROTEIN-RELATED"/>
    <property type="match status" value="1"/>
</dbReference>
<dbReference type="PANTHER" id="PTHR35174:SF3">
    <property type="entry name" value="BLL7171 PROTEIN"/>
    <property type="match status" value="1"/>
</dbReference>
<reference evidence="3" key="2">
    <citation type="submission" date="2020-09" db="EMBL/GenBank/DDBJ databases">
        <authorList>
            <person name="Sun Q."/>
            <person name="Zhou Y."/>
        </authorList>
    </citation>
    <scope>NUCLEOTIDE SEQUENCE</scope>
    <source>
        <strain evidence="3">CGMCC 1.12921</strain>
    </source>
</reference>
<keyword evidence="4" id="KW-1185">Reference proteome</keyword>
<dbReference type="InterPro" id="IPR011008">
    <property type="entry name" value="Dimeric_a/b-barrel"/>
</dbReference>
<dbReference type="Proteomes" id="UP000613582">
    <property type="component" value="Unassembled WGS sequence"/>
</dbReference>
<gene>
    <name evidence="3" type="ORF">GCM10011342_09570</name>
</gene>
<reference evidence="3" key="1">
    <citation type="journal article" date="2014" name="Int. J. Syst. Evol. Microbiol.">
        <title>Complete genome sequence of Corynebacterium casei LMG S-19264T (=DSM 44701T), isolated from a smear-ripened cheese.</title>
        <authorList>
            <consortium name="US DOE Joint Genome Institute (JGI-PGF)"/>
            <person name="Walter F."/>
            <person name="Albersmeier A."/>
            <person name="Kalinowski J."/>
            <person name="Ruckert C."/>
        </authorList>
    </citation>
    <scope>NUCLEOTIDE SEQUENCE</scope>
    <source>
        <strain evidence="3">CGMCC 1.12921</strain>
    </source>
</reference>
<dbReference type="SUPFAM" id="SSF54909">
    <property type="entry name" value="Dimeric alpha+beta barrel"/>
    <property type="match status" value="1"/>
</dbReference>
<dbReference type="EMBL" id="BMGH01000001">
    <property type="protein sequence ID" value="GGD02653.1"/>
    <property type="molecule type" value="Genomic_DNA"/>
</dbReference>
<feature type="domain" description="YCII-related" evidence="2">
    <location>
        <begin position="1"/>
        <end position="115"/>
    </location>
</feature>
<accession>A0A8J2V454</accession>
<evidence type="ECO:0000256" key="1">
    <source>
        <dbReference type="ARBA" id="ARBA00007689"/>
    </source>
</evidence>
<comment type="caution">
    <text evidence="3">The sequence shown here is derived from an EMBL/GenBank/DDBJ whole genome shotgun (WGS) entry which is preliminary data.</text>
</comment>
<dbReference type="Pfam" id="PF03795">
    <property type="entry name" value="YCII"/>
    <property type="match status" value="1"/>
</dbReference>
<comment type="similarity">
    <text evidence="1">Belongs to the YciI family.</text>
</comment>
<proteinExistence type="inferred from homology"/>
<evidence type="ECO:0000313" key="3">
    <source>
        <dbReference type="EMBL" id="GGD02653.1"/>
    </source>
</evidence>